<gene>
    <name evidence="2" type="ORF">FB564_4169</name>
</gene>
<dbReference type="GeneID" id="93773327"/>
<dbReference type="EMBL" id="VFOL01000001">
    <property type="protein sequence ID" value="TQL38951.1"/>
    <property type="molecule type" value="Genomic_DNA"/>
</dbReference>
<dbReference type="RefSeq" id="WP_018801147.1">
    <property type="nucleotide sequence ID" value="NZ_BOQM01000028.1"/>
</dbReference>
<proteinExistence type="predicted"/>
<reference evidence="2 3" key="1">
    <citation type="submission" date="2019-06" db="EMBL/GenBank/DDBJ databases">
        <title>Sequencing the genomes of 1000 actinobacteria strains.</title>
        <authorList>
            <person name="Klenk H.-P."/>
        </authorList>
    </citation>
    <scope>NUCLEOTIDE SEQUENCE [LARGE SCALE GENOMIC DNA]</scope>
    <source>
        <strain evidence="2 3">DSM 44819</strain>
    </source>
</reference>
<dbReference type="AlphaFoldDB" id="A0A542XSY1"/>
<dbReference type="InterPro" id="IPR036291">
    <property type="entry name" value="NAD(P)-bd_dom_sf"/>
</dbReference>
<sequence>MTTVRRCLVTGGFGFLGSHVVERLLHRGDEVVVYDPAGPPPDLRAPAGRLRHVPGDVRDAERLITAAEGVDEVYHLAAVVGVDRYLRRPLDVVEVNVGGTHNTLRAARRAGARIVVSSTSEVYGRNPRVPWREDDDRVLGSTATDRWSYSTSKAAAEHLAFAYHRQEGLPVTVLRYFNVYGPRQRPAYVLSRSIVRMLRGEPAVVYDDGRQTRCFTWVDEAVEATLSAAGLPRAVGECFNIGSSVETTIGEAIRMVGSVAGAPGPALTVPTGAGPGAHYQDIPRRLPDCGKAAALLGWRARMPLLEGLGRTVEWARRNPWWTAQADDGLGVR</sequence>
<dbReference type="SUPFAM" id="SSF51735">
    <property type="entry name" value="NAD(P)-binding Rossmann-fold domains"/>
    <property type="match status" value="1"/>
</dbReference>
<name>A0A542XSY1_SALAC</name>
<dbReference type="Gene3D" id="3.40.50.720">
    <property type="entry name" value="NAD(P)-binding Rossmann-like Domain"/>
    <property type="match status" value="1"/>
</dbReference>
<comment type="caution">
    <text evidence="2">The sequence shown here is derived from an EMBL/GenBank/DDBJ whole genome shotgun (WGS) entry which is preliminary data.</text>
</comment>
<accession>A0A542XSY1</accession>
<evidence type="ECO:0000313" key="2">
    <source>
        <dbReference type="EMBL" id="TQL38951.1"/>
    </source>
</evidence>
<protein>
    <submittedName>
        <fullName evidence="2">UDP-glucose 4-epimerase</fullName>
    </submittedName>
</protein>
<evidence type="ECO:0000313" key="3">
    <source>
        <dbReference type="Proteomes" id="UP000315983"/>
    </source>
</evidence>
<dbReference type="InterPro" id="IPR020904">
    <property type="entry name" value="Sc_DH/Rdtase_CS"/>
</dbReference>
<dbReference type="PROSITE" id="PS00061">
    <property type="entry name" value="ADH_SHORT"/>
    <property type="match status" value="1"/>
</dbReference>
<dbReference type="Pfam" id="PF01370">
    <property type="entry name" value="Epimerase"/>
    <property type="match status" value="1"/>
</dbReference>
<feature type="domain" description="NAD-dependent epimerase/dehydratase" evidence="1">
    <location>
        <begin position="8"/>
        <end position="242"/>
    </location>
</feature>
<evidence type="ECO:0000259" key="1">
    <source>
        <dbReference type="Pfam" id="PF01370"/>
    </source>
</evidence>
<organism evidence="2 3">
    <name type="scientific">Salinispora arenicola</name>
    <dbReference type="NCBI Taxonomy" id="168697"/>
    <lineage>
        <taxon>Bacteria</taxon>
        <taxon>Bacillati</taxon>
        <taxon>Actinomycetota</taxon>
        <taxon>Actinomycetes</taxon>
        <taxon>Micromonosporales</taxon>
        <taxon>Micromonosporaceae</taxon>
        <taxon>Salinispora</taxon>
    </lineage>
</organism>
<dbReference type="InterPro" id="IPR001509">
    <property type="entry name" value="Epimerase_deHydtase"/>
</dbReference>
<dbReference type="InterPro" id="IPR050177">
    <property type="entry name" value="Lipid_A_modif_metabolic_enz"/>
</dbReference>
<dbReference type="Proteomes" id="UP000315983">
    <property type="component" value="Unassembled WGS sequence"/>
</dbReference>
<dbReference type="PANTHER" id="PTHR43245:SF13">
    <property type="entry name" value="UDP-D-APIOSE_UDP-D-XYLOSE SYNTHASE 2"/>
    <property type="match status" value="1"/>
</dbReference>
<dbReference type="PANTHER" id="PTHR43245">
    <property type="entry name" value="BIFUNCTIONAL POLYMYXIN RESISTANCE PROTEIN ARNA"/>
    <property type="match status" value="1"/>
</dbReference>